<protein>
    <submittedName>
        <fullName evidence="2">DUF397 domain-containing protein</fullName>
    </submittedName>
</protein>
<dbReference type="AlphaFoldDB" id="A0A3M2LNQ3"/>
<organism evidence="2 3">
    <name type="scientific">Streptomyces triticirhizae</name>
    <dbReference type="NCBI Taxonomy" id="2483353"/>
    <lineage>
        <taxon>Bacteria</taxon>
        <taxon>Bacillati</taxon>
        <taxon>Actinomycetota</taxon>
        <taxon>Actinomycetes</taxon>
        <taxon>Kitasatosporales</taxon>
        <taxon>Streptomycetaceae</taxon>
        <taxon>Streptomyces</taxon>
    </lineage>
</organism>
<comment type="caution">
    <text evidence="2">The sequence shown here is derived from an EMBL/GenBank/DDBJ whole genome shotgun (WGS) entry which is preliminary data.</text>
</comment>
<evidence type="ECO:0000313" key="3">
    <source>
        <dbReference type="Proteomes" id="UP000278673"/>
    </source>
</evidence>
<name>A0A3M2LNQ3_9ACTN</name>
<proteinExistence type="predicted"/>
<evidence type="ECO:0000313" key="2">
    <source>
        <dbReference type="EMBL" id="RMI38982.1"/>
    </source>
</evidence>
<dbReference type="EMBL" id="RFFJ01000081">
    <property type="protein sequence ID" value="RMI38982.1"/>
    <property type="molecule type" value="Genomic_DNA"/>
</dbReference>
<dbReference type="InterPro" id="IPR007278">
    <property type="entry name" value="DUF397"/>
</dbReference>
<gene>
    <name evidence="2" type="ORF">EBN88_15785</name>
</gene>
<evidence type="ECO:0000259" key="1">
    <source>
        <dbReference type="Pfam" id="PF04149"/>
    </source>
</evidence>
<reference evidence="2 3" key="1">
    <citation type="submission" date="2018-10" db="EMBL/GenBank/DDBJ databases">
        <title>Isolation, diversity and antifungal activity of actinobacteria from wheat.</title>
        <authorList>
            <person name="Han C."/>
        </authorList>
    </citation>
    <scope>NUCLEOTIDE SEQUENCE [LARGE SCALE GENOMIC DNA]</scope>
    <source>
        <strain evidence="2 3">NEAU-YY642</strain>
    </source>
</reference>
<dbReference type="Pfam" id="PF04149">
    <property type="entry name" value="DUF397"/>
    <property type="match status" value="1"/>
</dbReference>
<dbReference type="Proteomes" id="UP000278673">
    <property type="component" value="Unassembled WGS sequence"/>
</dbReference>
<keyword evidence="3" id="KW-1185">Reference proteome</keyword>
<accession>A0A3M2LNQ3</accession>
<dbReference type="RefSeq" id="WP_122184533.1">
    <property type="nucleotide sequence ID" value="NZ_RFFJ01000081.1"/>
</dbReference>
<sequence length="60" mass="6479">MKTDTSWRRSSYSNGQGGECLEVRDGVPGVVPVRDSKVNDGPVLRISASAWSNFLKGLPT</sequence>
<feature type="domain" description="DUF397" evidence="1">
    <location>
        <begin position="6"/>
        <end position="58"/>
    </location>
</feature>